<keyword evidence="2" id="KW-1133">Transmembrane helix</keyword>
<evidence type="ECO:0000256" key="2">
    <source>
        <dbReference type="SAM" id="Phobius"/>
    </source>
</evidence>
<gene>
    <name evidence="3" type="ORF">E6O75_ATG03738</name>
</gene>
<keyword evidence="2" id="KW-0812">Transmembrane</keyword>
<evidence type="ECO:0000313" key="4">
    <source>
        <dbReference type="Proteomes" id="UP000298493"/>
    </source>
</evidence>
<feature type="region of interest" description="Disordered" evidence="1">
    <location>
        <begin position="166"/>
        <end position="187"/>
    </location>
</feature>
<dbReference type="Proteomes" id="UP000298493">
    <property type="component" value="Unassembled WGS sequence"/>
</dbReference>
<feature type="region of interest" description="Disordered" evidence="1">
    <location>
        <begin position="310"/>
        <end position="334"/>
    </location>
</feature>
<feature type="transmembrane region" description="Helical" evidence="2">
    <location>
        <begin position="724"/>
        <end position="748"/>
    </location>
</feature>
<accession>A0A4Z1PB81</accession>
<dbReference type="AlphaFoldDB" id="A0A4Z1PB81"/>
<proteinExistence type="predicted"/>
<feature type="compositionally biased region" description="Low complexity" evidence="1">
    <location>
        <begin position="320"/>
        <end position="333"/>
    </location>
</feature>
<keyword evidence="2" id="KW-0472">Membrane</keyword>
<feature type="transmembrane region" description="Helical" evidence="2">
    <location>
        <begin position="621"/>
        <end position="639"/>
    </location>
</feature>
<dbReference type="EMBL" id="SNSC02000003">
    <property type="protein sequence ID" value="TID25875.1"/>
    <property type="molecule type" value="Genomic_DNA"/>
</dbReference>
<feature type="transmembrane region" description="Helical" evidence="2">
    <location>
        <begin position="368"/>
        <end position="391"/>
    </location>
</feature>
<evidence type="ECO:0000256" key="1">
    <source>
        <dbReference type="SAM" id="MobiDB-lite"/>
    </source>
</evidence>
<reference evidence="3 4" key="1">
    <citation type="submission" date="2019-04" db="EMBL/GenBank/DDBJ databases">
        <title>High contiguity whole genome sequence and gene annotation resource for two Venturia nashicola isolates.</title>
        <authorList>
            <person name="Prokchorchik M."/>
            <person name="Won K."/>
            <person name="Lee Y."/>
            <person name="Choi E.D."/>
            <person name="Segonzac C."/>
            <person name="Sohn K.H."/>
        </authorList>
    </citation>
    <scope>NUCLEOTIDE SEQUENCE [LARGE SCALE GENOMIC DNA]</scope>
    <source>
        <strain evidence="3 4">PRI2</strain>
    </source>
</reference>
<organism evidence="3 4">
    <name type="scientific">Venturia nashicola</name>
    <dbReference type="NCBI Taxonomy" id="86259"/>
    <lineage>
        <taxon>Eukaryota</taxon>
        <taxon>Fungi</taxon>
        <taxon>Dikarya</taxon>
        <taxon>Ascomycota</taxon>
        <taxon>Pezizomycotina</taxon>
        <taxon>Dothideomycetes</taxon>
        <taxon>Pleosporomycetidae</taxon>
        <taxon>Venturiales</taxon>
        <taxon>Venturiaceae</taxon>
        <taxon>Venturia</taxon>
    </lineage>
</organism>
<keyword evidence="4" id="KW-1185">Reference proteome</keyword>
<comment type="caution">
    <text evidence="3">The sequence shown here is derived from an EMBL/GenBank/DDBJ whole genome shotgun (WGS) entry which is preliminary data.</text>
</comment>
<evidence type="ECO:0000313" key="3">
    <source>
        <dbReference type="EMBL" id="TID25875.1"/>
    </source>
</evidence>
<feature type="transmembrane region" description="Helical" evidence="2">
    <location>
        <begin position="768"/>
        <end position="789"/>
    </location>
</feature>
<feature type="transmembrane region" description="Helical" evidence="2">
    <location>
        <begin position="492"/>
        <end position="512"/>
    </location>
</feature>
<protein>
    <submittedName>
        <fullName evidence="3">Uncharacterized protein</fullName>
    </submittedName>
</protein>
<feature type="transmembrane region" description="Helical" evidence="2">
    <location>
        <begin position="659"/>
        <end position="685"/>
    </location>
</feature>
<sequence>MPRMPTGLKVKHTVWKAAAESEEELLSEITGARANRASVSWQYAGTPFVSALSGLARPANNNHDAIVSFVNGMHLPCLLISEMPQVHRSLGGCRRHQESGSPSLNMCDSNHPWKMEAAVYHRIPGAFNKQRLRTGLWINDHSLYYSLRRLEFDNFQGVHKRNWYRPRVEDQQPKQPQRRGRKSDTHQSSLDCWTLNKRLVISGLDVSGCEQKTDLNSPIYRSPSHRWTLNCAADMAGYTPVPLYPGQSFQSNPSVQTQHHPAAHNQHQYDQINQNQQHGYGNQQHNQQQFQNQQQHLPYQQYQNYPSQTSFNPSINTAYHSQTSSPPSHQPSQEFHPLIFDHASKKQPEPFVQEIPQYKKPRRRNADYFTTVLLLAVWTFLTLSCVVLLYFALVVSQESGDEGSNVTGEEIMGVIMLAAPFILVATALNEVLVDRAWRRVIHAALGANAESYPNAKMSRHLRAANFEWLNIMKRLWTHELSWLDFRSMASYVLLRWGTAISIASIQLCVSWGKIDAVDGKGNPMYFANKRGAWLIVPMLIHSFSTFGALAVWLLPPWALFSSRYDEIGLLERYRPYLQRVPGGTIVKYENVARNLNPGNRQKYDMFKEHAPGIQFTAKLKGIWFGLLLMALAPAAAGLYTQLTQSHSEEGMIRSGVYRFGFHLVFLAQNIFYILALDFAIWNITLEGFCRVPKARPNKSLRHLGYSSGLMLLFRACRQRRPFRAAIFMWMFWVQAVFVRCFTALYAFVNVAGRYGSEEERKDFWDPTFWLGYGMLSMMLALPLFFVWLFTPFQAPIGEQDGWRWAKIAQTALREDGFYGVRDVRDSGGDIVPEAAWGMNVRSFRSVTKETLR</sequence>
<name>A0A4Z1PB81_9PEZI</name>
<feature type="compositionally biased region" description="Polar residues" evidence="1">
    <location>
        <begin position="310"/>
        <end position="319"/>
    </location>
</feature>
<feature type="transmembrane region" description="Helical" evidence="2">
    <location>
        <begin position="411"/>
        <end position="432"/>
    </location>
</feature>
<feature type="transmembrane region" description="Helical" evidence="2">
    <location>
        <begin position="532"/>
        <end position="554"/>
    </location>
</feature>